<dbReference type="PANTHER" id="PTHR43798:SF31">
    <property type="entry name" value="AB HYDROLASE SUPERFAMILY PROTEIN YCLE"/>
    <property type="match status" value="1"/>
</dbReference>
<evidence type="ECO:0000256" key="1">
    <source>
        <dbReference type="ARBA" id="ARBA00022801"/>
    </source>
</evidence>
<keyword evidence="4" id="KW-1185">Reference proteome</keyword>
<dbReference type="PANTHER" id="PTHR43798">
    <property type="entry name" value="MONOACYLGLYCEROL LIPASE"/>
    <property type="match status" value="1"/>
</dbReference>
<dbReference type="Pfam" id="PF00561">
    <property type="entry name" value="Abhydrolase_1"/>
    <property type="match status" value="1"/>
</dbReference>
<keyword evidence="1" id="KW-0378">Hydrolase</keyword>
<dbReference type="GO" id="GO:0016020">
    <property type="term" value="C:membrane"/>
    <property type="evidence" value="ECO:0007669"/>
    <property type="project" value="TreeGrafter"/>
</dbReference>
<evidence type="ECO:0000313" key="4">
    <source>
        <dbReference type="Proteomes" id="UP001161422"/>
    </source>
</evidence>
<dbReference type="Gene3D" id="3.40.50.1820">
    <property type="entry name" value="alpha/beta hydrolase"/>
    <property type="match status" value="1"/>
</dbReference>
<dbReference type="RefSeq" id="WP_095505364.1">
    <property type="nucleotide sequence ID" value="NZ_BSNC01000004.1"/>
</dbReference>
<dbReference type="Gene3D" id="3.40.1500.20">
    <property type="match status" value="1"/>
</dbReference>
<feature type="domain" description="AB hydrolase-1" evidence="2">
    <location>
        <begin position="78"/>
        <end position="327"/>
    </location>
</feature>
<comment type="caution">
    <text evidence="3">The sequence shown here is derived from an EMBL/GenBank/DDBJ whole genome shotgun (WGS) entry which is preliminary data.</text>
</comment>
<dbReference type="AlphaFoldDB" id="A0AA37W0X2"/>
<proteinExistence type="predicted"/>
<dbReference type="InterPro" id="IPR029058">
    <property type="entry name" value="AB_hydrolase_fold"/>
</dbReference>
<gene>
    <name evidence="3" type="ORF">GCM10007895_14990</name>
</gene>
<dbReference type="InterPro" id="IPR000073">
    <property type="entry name" value="AB_hydrolase_1"/>
</dbReference>
<organism evidence="3 4">
    <name type="scientific">Paraferrimonas sedimenticola</name>
    <dbReference type="NCBI Taxonomy" id="375674"/>
    <lineage>
        <taxon>Bacteria</taxon>
        <taxon>Pseudomonadati</taxon>
        <taxon>Pseudomonadota</taxon>
        <taxon>Gammaproteobacteria</taxon>
        <taxon>Alteromonadales</taxon>
        <taxon>Ferrimonadaceae</taxon>
        <taxon>Paraferrimonas</taxon>
    </lineage>
</organism>
<reference evidence="3" key="1">
    <citation type="journal article" date="2014" name="Int. J. Syst. Evol. Microbiol.">
        <title>Complete genome sequence of Corynebacterium casei LMG S-19264T (=DSM 44701T), isolated from a smear-ripened cheese.</title>
        <authorList>
            <consortium name="US DOE Joint Genome Institute (JGI-PGF)"/>
            <person name="Walter F."/>
            <person name="Albersmeier A."/>
            <person name="Kalinowski J."/>
            <person name="Ruckert C."/>
        </authorList>
    </citation>
    <scope>NUCLEOTIDE SEQUENCE</scope>
    <source>
        <strain evidence="3">NBRC 101628</strain>
    </source>
</reference>
<evidence type="ECO:0000259" key="2">
    <source>
        <dbReference type="Pfam" id="PF00561"/>
    </source>
</evidence>
<dbReference type="SUPFAM" id="SSF53474">
    <property type="entry name" value="alpha/beta-Hydrolases"/>
    <property type="match status" value="1"/>
</dbReference>
<dbReference type="GO" id="GO:0016787">
    <property type="term" value="F:hydrolase activity"/>
    <property type="evidence" value="ECO:0007669"/>
    <property type="project" value="UniProtKB-KW"/>
</dbReference>
<dbReference type="Proteomes" id="UP001161422">
    <property type="component" value="Unassembled WGS sequence"/>
</dbReference>
<evidence type="ECO:0000313" key="3">
    <source>
        <dbReference type="EMBL" id="GLP96193.1"/>
    </source>
</evidence>
<dbReference type="EMBL" id="BSNC01000004">
    <property type="protein sequence ID" value="GLP96193.1"/>
    <property type="molecule type" value="Genomic_DNA"/>
</dbReference>
<reference evidence="3" key="2">
    <citation type="submission" date="2023-01" db="EMBL/GenBank/DDBJ databases">
        <title>Draft genome sequence of Paraferrimonas sedimenticola strain NBRC 101628.</title>
        <authorList>
            <person name="Sun Q."/>
            <person name="Mori K."/>
        </authorList>
    </citation>
    <scope>NUCLEOTIDE SEQUENCE</scope>
    <source>
        <strain evidence="3">NBRC 101628</strain>
    </source>
</reference>
<name>A0AA37W0X2_9GAMM</name>
<sequence>MKTTSQTIDTNSMATAEPSVQVNQDVMYLYKSQEGFEAIKTWYDELVDQIEIDFTSEYVDTRFGKTHMLVCGPEDGEPMILVQAVAGSAPLWRNQLPVLAKRFRVYALDTVGQPGRSAPNPPSYFNNDYLNWLCDVQDSLGLKKSHFIGVSTGGWKVMRMATDYPERVDKVVMLSPMGLSHARLPWKIWFKRVMQKSKDANALENELTAKSIKSPSASGSVSFGSFDRQLARAMALCTRHFRLDRAMCIYNDKTQKISFIKAFKLVWQFFTSEKKSLLQKMEAPGLVLFGEHEILYNPDKVSKKALKLMPNVEVGIIEKSGHACIYDQPAESNRRIMRFFDGIKTQTAPEPLADTNVIKERLIKAGQLEEIHGEDGGPYMRLMLKRVPNVEAGFMRIWKAPQGSHIDRVFHIWMGGRGNDMNLMYAMTRADSPVPHFLMHYNLNPKDIWSYHIDMVPKVDGVMYPDYWRKVMSPLSAITESKAVKAIPTRRIQADRKQYLSSWSMYGKEVPKEEYMYVRDEVMPHFVDHFLELVDNCDYRTVGSAYLIERGRKQMDVLFDREMDRKGWGRLEALFGEEAGEALRKACRDELCEIEMPAANHY</sequence>
<dbReference type="InterPro" id="IPR050266">
    <property type="entry name" value="AB_hydrolase_sf"/>
</dbReference>
<accession>A0AA37W0X2</accession>
<protein>
    <recommendedName>
        <fullName evidence="2">AB hydrolase-1 domain-containing protein</fullName>
    </recommendedName>
</protein>